<proteinExistence type="predicted"/>
<comment type="caution">
    <text evidence="2">The sequence shown here is derived from an EMBL/GenBank/DDBJ whole genome shotgun (WGS) entry which is preliminary data.</text>
</comment>
<protein>
    <submittedName>
        <fullName evidence="2">Uncharacterized protein</fullName>
    </submittedName>
</protein>
<reference evidence="2 3" key="1">
    <citation type="submission" date="2019-03" db="EMBL/GenBank/DDBJ databases">
        <title>Single cell metagenomics reveals metabolic interactions within the superorganism composed of flagellate Streblomastix strix and complex community of Bacteroidetes bacteria on its surface.</title>
        <authorList>
            <person name="Treitli S.C."/>
            <person name="Kolisko M."/>
            <person name="Husnik F."/>
            <person name="Keeling P."/>
            <person name="Hampl V."/>
        </authorList>
    </citation>
    <scope>NUCLEOTIDE SEQUENCE [LARGE SCALE GENOMIC DNA]</scope>
    <source>
        <strain evidence="2">ST1C</strain>
    </source>
</reference>
<feature type="non-terminal residue" evidence="2">
    <location>
        <position position="232"/>
    </location>
</feature>
<dbReference type="Proteomes" id="UP000324800">
    <property type="component" value="Unassembled WGS sequence"/>
</dbReference>
<feature type="compositionally biased region" description="Polar residues" evidence="1">
    <location>
        <begin position="1"/>
        <end position="15"/>
    </location>
</feature>
<accession>A0A5J4RLD8</accession>
<dbReference type="EMBL" id="SNRW01041975">
    <property type="protein sequence ID" value="KAA6334459.1"/>
    <property type="molecule type" value="Genomic_DNA"/>
</dbReference>
<gene>
    <name evidence="2" type="ORF">EZS28_053064</name>
</gene>
<organism evidence="2 3">
    <name type="scientific">Streblomastix strix</name>
    <dbReference type="NCBI Taxonomy" id="222440"/>
    <lineage>
        <taxon>Eukaryota</taxon>
        <taxon>Metamonada</taxon>
        <taxon>Preaxostyla</taxon>
        <taxon>Oxymonadida</taxon>
        <taxon>Streblomastigidae</taxon>
        <taxon>Streblomastix</taxon>
    </lineage>
</organism>
<feature type="region of interest" description="Disordered" evidence="1">
    <location>
        <begin position="1"/>
        <end position="33"/>
    </location>
</feature>
<sequence length="232" mass="26784">MGQGNSVTSPTNFLTTEDYKEDQTRASLTSSPDSTGLVKLEMVHRTERDQKTEDMLRREYTSLIDGSETQKQRMGAATWIDLPFFSGSKDGENLFRQLLQARGLSSKAVERVISNWSSQWRIHIAGLTLLARYLKRIIQQPEYLQNLEQPQIFMANYLEDAKNQKRSDNSVKNQRCALAVLLKFMGCPEQQILSDLGKQLMRRIRMRLRQTDKENRSGIQTFYQTTSNNKSH</sequence>
<evidence type="ECO:0000313" key="2">
    <source>
        <dbReference type="EMBL" id="KAA6334459.1"/>
    </source>
</evidence>
<evidence type="ECO:0000313" key="3">
    <source>
        <dbReference type="Proteomes" id="UP000324800"/>
    </source>
</evidence>
<name>A0A5J4RLD8_9EUKA</name>
<evidence type="ECO:0000256" key="1">
    <source>
        <dbReference type="SAM" id="MobiDB-lite"/>
    </source>
</evidence>
<dbReference type="AlphaFoldDB" id="A0A5J4RLD8"/>